<keyword evidence="2" id="KW-1185">Reference proteome</keyword>
<reference evidence="1 2" key="1">
    <citation type="journal article" date="2013" name="Genome Biol.">
        <title>Genome of Acanthamoeba castellanii highlights extensive lateral gene transfer and early evolution of tyrosine kinase signaling.</title>
        <authorList>
            <person name="Clarke M."/>
            <person name="Lohan A.J."/>
            <person name="Liu B."/>
            <person name="Lagkouvardos I."/>
            <person name="Roy S."/>
            <person name="Zafar N."/>
            <person name="Bertelli C."/>
            <person name="Schilde C."/>
            <person name="Kianianmomeni A."/>
            <person name="Burglin T.R."/>
            <person name="Frech C."/>
            <person name="Turcotte B."/>
            <person name="Kopec K.O."/>
            <person name="Synnott J.M."/>
            <person name="Choo C."/>
            <person name="Paponov I."/>
            <person name="Finkler A."/>
            <person name="Soon Heng Tan C."/>
            <person name="Hutchins A.P."/>
            <person name="Weinmeier T."/>
            <person name="Rattei T."/>
            <person name="Chu J.S."/>
            <person name="Gimenez G."/>
            <person name="Irimia M."/>
            <person name="Rigden D.J."/>
            <person name="Fitzpatrick D.A."/>
            <person name="Lorenzo-Morales J."/>
            <person name="Bateman A."/>
            <person name="Chiu C.H."/>
            <person name="Tang P."/>
            <person name="Hegemann P."/>
            <person name="Fromm H."/>
            <person name="Raoult D."/>
            <person name="Greub G."/>
            <person name="Miranda-Saavedra D."/>
            <person name="Chen N."/>
            <person name="Nash P."/>
            <person name="Ginger M.L."/>
            <person name="Horn M."/>
            <person name="Schaap P."/>
            <person name="Caler L."/>
            <person name="Loftus B."/>
        </authorList>
    </citation>
    <scope>NUCLEOTIDE SEQUENCE [LARGE SCALE GENOMIC DNA]</scope>
    <source>
        <strain evidence="1 2">Neff</strain>
    </source>
</reference>
<dbReference type="Proteomes" id="UP000011083">
    <property type="component" value="Unassembled WGS sequence"/>
</dbReference>
<protein>
    <submittedName>
        <fullName evidence="1">Uncharacterized protein</fullName>
    </submittedName>
</protein>
<accession>L8GVV4</accession>
<evidence type="ECO:0000313" key="1">
    <source>
        <dbReference type="EMBL" id="ELR16733.1"/>
    </source>
</evidence>
<proteinExistence type="predicted"/>
<dbReference type="AlphaFoldDB" id="L8GVV4"/>
<gene>
    <name evidence="1" type="ORF">ACA1_090310</name>
</gene>
<organism evidence="1 2">
    <name type="scientific">Acanthamoeba castellanii (strain ATCC 30010 / Neff)</name>
    <dbReference type="NCBI Taxonomy" id="1257118"/>
    <lineage>
        <taxon>Eukaryota</taxon>
        <taxon>Amoebozoa</taxon>
        <taxon>Discosea</taxon>
        <taxon>Longamoebia</taxon>
        <taxon>Centramoebida</taxon>
        <taxon>Acanthamoebidae</taxon>
        <taxon>Acanthamoeba</taxon>
    </lineage>
</organism>
<dbReference type="GeneID" id="14917284"/>
<dbReference type="EMBL" id="KB007985">
    <property type="protein sequence ID" value="ELR16733.1"/>
    <property type="molecule type" value="Genomic_DNA"/>
</dbReference>
<sequence>MPEWATITYGEYFLDCHPLAFHYILNAGTLYHRIRNMAVMMGLDSLITILDNMRKEKEAESEHLSEEEKRQNCADIRLDMERQLLTISTGSEDKVVEWVEQMYMNQRDMVDAWNRGMRG</sequence>
<dbReference type="KEGG" id="acan:ACA1_090310"/>
<name>L8GVV4_ACACF</name>
<dbReference type="VEuPathDB" id="AmoebaDB:ACA1_090310"/>
<dbReference type="RefSeq" id="XP_004338746.1">
    <property type="nucleotide sequence ID" value="XM_004338698.1"/>
</dbReference>
<evidence type="ECO:0000313" key="2">
    <source>
        <dbReference type="Proteomes" id="UP000011083"/>
    </source>
</evidence>